<evidence type="ECO:0000256" key="6">
    <source>
        <dbReference type="ARBA" id="ARBA00023136"/>
    </source>
</evidence>
<dbReference type="Gene3D" id="3.40.50.300">
    <property type="entry name" value="P-loop containing nucleotide triphosphate hydrolases"/>
    <property type="match status" value="1"/>
</dbReference>
<name>A0ABW9SZF9_9BACL</name>
<dbReference type="PANTHER" id="PTHR24221">
    <property type="entry name" value="ATP-BINDING CASSETTE SUB-FAMILY B"/>
    <property type="match status" value="1"/>
</dbReference>
<dbReference type="Pfam" id="PF00005">
    <property type="entry name" value="ABC_tran"/>
    <property type="match status" value="1"/>
</dbReference>
<dbReference type="InterPro" id="IPR039421">
    <property type="entry name" value="Type_1_exporter"/>
</dbReference>
<keyword evidence="5 7" id="KW-1133">Transmembrane helix</keyword>
<feature type="transmembrane region" description="Helical" evidence="7">
    <location>
        <begin position="56"/>
        <end position="81"/>
    </location>
</feature>
<evidence type="ECO:0000256" key="1">
    <source>
        <dbReference type="ARBA" id="ARBA00004651"/>
    </source>
</evidence>
<keyword evidence="6 7" id="KW-0472">Membrane</keyword>
<feature type="domain" description="ABC transporter" evidence="8">
    <location>
        <begin position="331"/>
        <end position="566"/>
    </location>
</feature>
<dbReference type="InterPro" id="IPR036640">
    <property type="entry name" value="ABC1_TM_sf"/>
</dbReference>
<feature type="transmembrane region" description="Helical" evidence="7">
    <location>
        <begin position="154"/>
        <end position="171"/>
    </location>
</feature>
<dbReference type="PROSITE" id="PS00211">
    <property type="entry name" value="ABC_TRANSPORTER_1"/>
    <property type="match status" value="1"/>
</dbReference>
<organism evidence="10 11">
    <name type="scientific">Paenibacillus campinasensis</name>
    <dbReference type="NCBI Taxonomy" id="66347"/>
    <lineage>
        <taxon>Bacteria</taxon>
        <taxon>Bacillati</taxon>
        <taxon>Bacillota</taxon>
        <taxon>Bacilli</taxon>
        <taxon>Bacillales</taxon>
        <taxon>Paenibacillaceae</taxon>
        <taxon>Paenibacillus</taxon>
    </lineage>
</organism>
<keyword evidence="4 10" id="KW-0067">ATP-binding</keyword>
<reference evidence="10 11" key="1">
    <citation type="submission" date="2019-11" db="EMBL/GenBank/DDBJ databases">
        <title>Draft genome sequences of five Paenibacillus species of dairy origin.</title>
        <authorList>
            <person name="Olajide A.M."/>
            <person name="Chen S."/>
            <person name="Lapointe G."/>
        </authorList>
    </citation>
    <scope>NUCLEOTIDE SEQUENCE [LARGE SCALE GENOMIC DNA]</scope>
    <source>
        <strain evidence="10 11">3CS1</strain>
    </source>
</reference>
<evidence type="ECO:0000256" key="5">
    <source>
        <dbReference type="ARBA" id="ARBA00022989"/>
    </source>
</evidence>
<feature type="transmembrane region" description="Helical" evidence="7">
    <location>
        <begin position="237"/>
        <end position="257"/>
    </location>
</feature>
<keyword evidence="2 7" id="KW-0812">Transmembrane</keyword>
<dbReference type="PROSITE" id="PS50929">
    <property type="entry name" value="ABC_TM1F"/>
    <property type="match status" value="1"/>
</dbReference>
<accession>A0ABW9SZF9</accession>
<evidence type="ECO:0000256" key="4">
    <source>
        <dbReference type="ARBA" id="ARBA00022840"/>
    </source>
</evidence>
<evidence type="ECO:0000256" key="2">
    <source>
        <dbReference type="ARBA" id="ARBA00022692"/>
    </source>
</evidence>
<dbReference type="PANTHER" id="PTHR24221:SF590">
    <property type="entry name" value="COMPONENT LINKED WITH THE ASSEMBLY OF CYTOCHROME' TRANSPORT TRANSMEMBRANE ATP-BINDING PROTEIN ABC TRANSPORTER CYDD-RELATED"/>
    <property type="match status" value="1"/>
</dbReference>
<evidence type="ECO:0000256" key="7">
    <source>
        <dbReference type="SAM" id="Phobius"/>
    </source>
</evidence>
<dbReference type="InterPro" id="IPR003439">
    <property type="entry name" value="ABC_transporter-like_ATP-bd"/>
</dbReference>
<dbReference type="SUPFAM" id="SSF90123">
    <property type="entry name" value="ABC transporter transmembrane region"/>
    <property type="match status" value="1"/>
</dbReference>
<dbReference type="InterPro" id="IPR011527">
    <property type="entry name" value="ABC1_TM_dom"/>
</dbReference>
<protein>
    <submittedName>
        <fullName evidence="10">ATP-binding cassette domain-containing protein</fullName>
    </submittedName>
</protein>
<sequence>MIVQLYRLWPDPKLLVRMWLLSAILAVLQGLLLGLLIPILRALLQPSPDFEAAAPWLIAGAAGLVVYVVLTVLATPIGFAASMKLAVQLRHHLMSHVTTLPLGWFTAARKGEFVRTVTNVTGVLSQLTVTVGAPAITGVLVPATIVGVTFMVDWRLALVLLVTIPVSLFALRRSRRTVDEVSADMEIAANEVAGRAIEFGQAQPVLRAAGHGTTGSVRMRDALADHRLRYRRGLKRMLFPDLSYSGVVMIGFIAAVVLGVQLLLAGTISMADTIALLVLAVRFLEPLGGMIDHASGLGAMDYLARRVEAVLHTPSLPHNPRPVRRLERTDIAFNDVTFSYSDKPVLTNVTFECPHGSTTALVGPSGSGKTTVTRLIARFFDADAGSVSVGGTDVRDIDHNVLMNDIAIVFQEVYLFDATIEENLRLARPDATEDELAEAARAARLDEVVARLPHGWKTRVGEAGAQLSGGERQRVSIARAFLKKARIVLIDEAASALDPENERAIGEAIAGLARDPERTVIVIAHRPSTLAAADRVVALDRGEVAEVGSPEALRKSGGIYARLYNQYERARSWHIKRA</sequence>
<dbReference type="SUPFAM" id="SSF52540">
    <property type="entry name" value="P-loop containing nucleoside triphosphate hydrolases"/>
    <property type="match status" value="1"/>
</dbReference>
<evidence type="ECO:0000259" key="8">
    <source>
        <dbReference type="PROSITE" id="PS50893"/>
    </source>
</evidence>
<feature type="domain" description="ABC transmembrane type-1" evidence="9">
    <location>
        <begin position="20"/>
        <end position="299"/>
    </location>
</feature>
<dbReference type="PROSITE" id="PS50893">
    <property type="entry name" value="ABC_TRANSPORTER_2"/>
    <property type="match status" value="1"/>
</dbReference>
<dbReference type="GO" id="GO:0005524">
    <property type="term" value="F:ATP binding"/>
    <property type="evidence" value="ECO:0007669"/>
    <property type="project" value="UniProtKB-KW"/>
</dbReference>
<dbReference type="InterPro" id="IPR027417">
    <property type="entry name" value="P-loop_NTPase"/>
</dbReference>
<feature type="transmembrane region" description="Helical" evidence="7">
    <location>
        <begin position="127"/>
        <end position="148"/>
    </location>
</feature>
<evidence type="ECO:0000259" key="9">
    <source>
        <dbReference type="PROSITE" id="PS50929"/>
    </source>
</evidence>
<dbReference type="EMBL" id="WOAA01000007">
    <property type="protein sequence ID" value="MUG66398.1"/>
    <property type="molecule type" value="Genomic_DNA"/>
</dbReference>
<evidence type="ECO:0000256" key="3">
    <source>
        <dbReference type="ARBA" id="ARBA00022741"/>
    </source>
</evidence>
<dbReference type="Proteomes" id="UP000435177">
    <property type="component" value="Unassembled WGS sequence"/>
</dbReference>
<proteinExistence type="predicted"/>
<evidence type="ECO:0000313" key="10">
    <source>
        <dbReference type="EMBL" id="MUG66398.1"/>
    </source>
</evidence>
<dbReference type="Gene3D" id="1.20.1560.10">
    <property type="entry name" value="ABC transporter type 1, transmembrane domain"/>
    <property type="match status" value="1"/>
</dbReference>
<comment type="caution">
    <text evidence="10">The sequence shown here is derived from an EMBL/GenBank/DDBJ whole genome shotgun (WGS) entry which is preliminary data.</text>
</comment>
<dbReference type="Pfam" id="PF00664">
    <property type="entry name" value="ABC_membrane"/>
    <property type="match status" value="1"/>
</dbReference>
<keyword evidence="3" id="KW-0547">Nucleotide-binding</keyword>
<keyword evidence="11" id="KW-1185">Reference proteome</keyword>
<feature type="transmembrane region" description="Helical" evidence="7">
    <location>
        <begin position="20"/>
        <end position="44"/>
    </location>
</feature>
<dbReference type="RefSeq" id="WP_073304302.1">
    <property type="nucleotide sequence ID" value="NZ_WOAA01000007.1"/>
</dbReference>
<dbReference type="InterPro" id="IPR003593">
    <property type="entry name" value="AAA+_ATPase"/>
</dbReference>
<dbReference type="InterPro" id="IPR017871">
    <property type="entry name" value="ABC_transporter-like_CS"/>
</dbReference>
<dbReference type="SMART" id="SM00382">
    <property type="entry name" value="AAA"/>
    <property type="match status" value="1"/>
</dbReference>
<gene>
    <name evidence="10" type="ORF">GNP94_10345</name>
</gene>
<evidence type="ECO:0000313" key="11">
    <source>
        <dbReference type="Proteomes" id="UP000435177"/>
    </source>
</evidence>
<comment type="subcellular location">
    <subcellularLocation>
        <location evidence="1">Cell membrane</location>
        <topology evidence="1">Multi-pass membrane protein</topology>
    </subcellularLocation>
</comment>